<keyword evidence="3" id="KW-1185">Reference proteome</keyword>
<feature type="region of interest" description="Disordered" evidence="1">
    <location>
        <begin position="1"/>
        <end position="42"/>
    </location>
</feature>
<evidence type="ECO:0000313" key="3">
    <source>
        <dbReference type="Proteomes" id="UP000472320"/>
    </source>
</evidence>
<protein>
    <submittedName>
        <fullName evidence="2">Uncharacterized protein</fullName>
    </submittedName>
</protein>
<dbReference type="OrthoDB" id="8780144at2"/>
<dbReference type="AlphaFoldDB" id="A0A6L6QDG1"/>
<dbReference type="RefSeq" id="WP_155453162.1">
    <property type="nucleotide sequence ID" value="NZ_WNKX01000004.1"/>
</dbReference>
<name>A0A6L6QDG1_9BURK</name>
<evidence type="ECO:0000313" key="2">
    <source>
        <dbReference type="EMBL" id="MTW10199.1"/>
    </source>
</evidence>
<sequence length="59" mass="6859">MVSKRQIERLPPLNSEPELAQPGVPPHLRSPGQPGYPQARELERLRRKHLICLRKLSRK</sequence>
<comment type="caution">
    <text evidence="2">The sequence shown here is derived from an EMBL/GenBank/DDBJ whole genome shotgun (WGS) entry which is preliminary data.</text>
</comment>
<proteinExistence type="predicted"/>
<organism evidence="2 3">
    <name type="scientific">Massilia eburnea</name>
    <dbReference type="NCBI Taxonomy" id="1776165"/>
    <lineage>
        <taxon>Bacteria</taxon>
        <taxon>Pseudomonadati</taxon>
        <taxon>Pseudomonadota</taxon>
        <taxon>Betaproteobacteria</taxon>
        <taxon>Burkholderiales</taxon>
        <taxon>Oxalobacteraceae</taxon>
        <taxon>Telluria group</taxon>
        <taxon>Massilia</taxon>
    </lineage>
</organism>
<dbReference type="Proteomes" id="UP000472320">
    <property type="component" value="Unassembled WGS sequence"/>
</dbReference>
<gene>
    <name evidence="2" type="ORF">GM658_06245</name>
</gene>
<reference evidence="2 3" key="1">
    <citation type="submission" date="2019-11" db="EMBL/GenBank/DDBJ databases">
        <title>Type strains purchased from KCTC, JCM and DSMZ.</title>
        <authorList>
            <person name="Lu H."/>
        </authorList>
    </citation>
    <scope>NUCLEOTIDE SEQUENCE [LARGE SCALE GENOMIC DNA]</scope>
    <source>
        <strain evidence="2 3">JCM 31587</strain>
    </source>
</reference>
<dbReference type="EMBL" id="WNKX01000004">
    <property type="protein sequence ID" value="MTW10199.1"/>
    <property type="molecule type" value="Genomic_DNA"/>
</dbReference>
<evidence type="ECO:0000256" key="1">
    <source>
        <dbReference type="SAM" id="MobiDB-lite"/>
    </source>
</evidence>
<accession>A0A6L6QDG1</accession>